<dbReference type="EMBL" id="CP127173">
    <property type="protein sequence ID" value="WIV56604.1"/>
    <property type="molecule type" value="Genomic_DNA"/>
</dbReference>
<feature type="compositionally biased region" description="Polar residues" evidence="1">
    <location>
        <begin position="89"/>
        <end position="101"/>
    </location>
</feature>
<feature type="compositionally biased region" description="Polar residues" evidence="1">
    <location>
        <begin position="140"/>
        <end position="150"/>
    </location>
</feature>
<keyword evidence="2" id="KW-0472">Membrane</keyword>
<reference evidence="3 4" key="1">
    <citation type="submission" date="2023-06" db="EMBL/GenBank/DDBJ databases">
        <authorList>
            <person name="Oyuntsetseg B."/>
            <person name="Kim S.B."/>
        </authorList>
    </citation>
    <scope>NUCLEOTIDE SEQUENCE [LARGE SCALE GENOMIC DNA]</scope>
    <source>
        <strain evidence="3 4">2-2</strain>
    </source>
</reference>
<feature type="region of interest" description="Disordered" evidence="1">
    <location>
        <begin position="70"/>
        <end position="150"/>
    </location>
</feature>
<accession>A0ABY8XLU1</accession>
<sequence>MTAFPDLESENEANKPVFVDPTGRRRRIVRRIALAACAGLLLYLGLFVAALFGAPIPTAALIPVPGFVPEQATSVAPPTTEEAGRATGAQRSETPSKTEAPSTRPDRSPSVATTSAPSATTAPPTSTRRNSRAPVEPPGQTRTTPPGNGH</sequence>
<organism evidence="3 4">
    <name type="scientific">Amycolatopsis nalaikhensis</name>
    <dbReference type="NCBI Taxonomy" id="715472"/>
    <lineage>
        <taxon>Bacteria</taxon>
        <taxon>Bacillati</taxon>
        <taxon>Actinomycetota</taxon>
        <taxon>Actinomycetes</taxon>
        <taxon>Pseudonocardiales</taxon>
        <taxon>Pseudonocardiaceae</taxon>
        <taxon>Amycolatopsis</taxon>
    </lineage>
</organism>
<evidence type="ECO:0000256" key="1">
    <source>
        <dbReference type="SAM" id="MobiDB-lite"/>
    </source>
</evidence>
<feature type="transmembrane region" description="Helical" evidence="2">
    <location>
        <begin position="32"/>
        <end position="54"/>
    </location>
</feature>
<keyword evidence="2" id="KW-1133">Transmembrane helix</keyword>
<feature type="compositionally biased region" description="Low complexity" evidence="1">
    <location>
        <begin position="108"/>
        <end position="128"/>
    </location>
</feature>
<evidence type="ECO:0008006" key="5">
    <source>
        <dbReference type="Google" id="ProtNLM"/>
    </source>
</evidence>
<evidence type="ECO:0000313" key="3">
    <source>
        <dbReference type="EMBL" id="WIV56604.1"/>
    </source>
</evidence>
<keyword evidence="2" id="KW-0812">Transmembrane</keyword>
<protein>
    <recommendedName>
        <fullName evidence="5">Serine/threonine protein kinase</fullName>
    </recommendedName>
</protein>
<dbReference type="Proteomes" id="UP001227101">
    <property type="component" value="Chromosome"/>
</dbReference>
<dbReference type="RefSeq" id="WP_285453789.1">
    <property type="nucleotide sequence ID" value="NZ_CP127173.1"/>
</dbReference>
<evidence type="ECO:0000256" key="2">
    <source>
        <dbReference type="SAM" id="Phobius"/>
    </source>
</evidence>
<name>A0ABY8XLU1_9PSEU</name>
<proteinExistence type="predicted"/>
<gene>
    <name evidence="3" type="ORF">QP939_48830</name>
</gene>
<evidence type="ECO:0000313" key="4">
    <source>
        <dbReference type="Proteomes" id="UP001227101"/>
    </source>
</evidence>
<keyword evidence="4" id="KW-1185">Reference proteome</keyword>